<dbReference type="AlphaFoldDB" id="A0A7S1TE11"/>
<sequence length="101" mass="10916">MNGTGDVLPLRIPGTGSSRGLLGRVGSDKAFNRADRMLRAAAMMLAAAMLIMMGLWVWVEVRLLDQQRRQVMIDVVDDIFRNAEAVAARSTGRTLGGGGRT</sequence>
<name>A0A7S1TE11_9RHOD</name>
<proteinExistence type="predicted"/>
<keyword evidence="1" id="KW-0812">Transmembrane</keyword>
<gene>
    <name evidence="2" type="ORF">CCAE0312_LOCUS5874</name>
</gene>
<evidence type="ECO:0000313" key="2">
    <source>
        <dbReference type="EMBL" id="CAD9233788.1"/>
    </source>
</evidence>
<dbReference type="EMBL" id="HBGH01010626">
    <property type="protein sequence ID" value="CAD9233788.1"/>
    <property type="molecule type" value="Transcribed_RNA"/>
</dbReference>
<feature type="transmembrane region" description="Helical" evidence="1">
    <location>
        <begin position="37"/>
        <end position="59"/>
    </location>
</feature>
<accession>A0A7S1TE11</accession>
<reference evidence="2" key="1">
    <citation type="submission" date="2021-01" db="EMBL/GenBank/DDBJ databases">
        <authorList>
            <person name="Corre E."/>
            <person name="Pelletier E."/>
            <person name="Niang G."/>
            <person name="Scheremetjew M."/>
            <person name="Finn R."/>
            <person name="Kale V."/>
            <person name="Holt S."/>
            <person name="Cochrane G."/>
            <person name="Meng A."/>
            <person name="Brown T."/>
            <person name="Cohen L."/>
        </authorList>
    </citation>
    <scope>NUCLEOTIDE SEQUENCE</scope>
    <source>
        <strain evidence="2">SAG 36.94</strain>
    </source>
</reference>
<keyword evidence="1" id="KW-1133">Transmembrane helix</keyword>
<protein>
    <submittedName>
        <fullName evidence="2">Uncharacterized protein</fullName>
    </submittedName>
</protein>
<evidence type="ECO:0000256" key="1">
    <source>
        <dbReference type="SAM" id="Phobius"/>
    </source>
</evidence>
<keyword evidence="1" id="KW-0472">Membrane</keyword>
<organism evidence="2">
    <name type="scientific">Compsopogon caeruleus</name>
    <dbReference type="NCBI Taxonomy" id="31354"/>
    <lineage>
        <taxon>Eukaryota</taxon>
        <taxon>Rhodophyta</taxon>
        <taxon>Compsopogonophyceae</taxon>
        <taxon>Compsopogonales</taxon>
        <taxon>Compsopogonaceae</taxon>
        <taxon>Compsopogon</taxon>
    </lineage>
</organism>